<sequence length="286" mass="33045">MKNIVIFGTGAAGRAIYRAIATNNNIVAFIDNNKQNQGSKYMDIPIYSVDEILGLEFDFVYIGGIWADEMEAQLLNLGLKSDKIMVLDEKDISFSTPIRERLTDEIMRVLDRYFNEIEMDYFICNSGLISILRGRALSVVSDVDLYVMRYGDLEFLAKNLPNLLGGEYQVNLRYIQDDIRLKSGDIKRITITNSDGVVIDIGFFDDYGKFKICDYDDGRFFYFPRAIFDGGFDRINYKDFSLSVLKNYHQYLCFMYGENYIEIPKRFSSNDYLNLKTKAELDSLNI</sequence>
<evidence type="ECO:0000313" key="2">
    <source>
        <dbReference type="Proteomes" id="UP000202031"/>
    </source>
</evidence>
<protein>
    <submittedName>
        <fullName evidence="1">Uncharacterized protein</fullName>
    </submittedName>
</protein>
<evidence type="ECO:0000313" key="1">
    <source>
        <dbReference type="EMBL" id="ARQ97072.1"/>
    </source>
</evidence>
<dbReference type="EMBL" id="CP015578">
    <property type="protein sequence ID" value="ARQ97072.1"/>
    <property type="molecule type" value="Genomic_DNA"/>
</dbReference>
<name>A0A1X9SLH0_9BACT</name>
<accession>A0A1X9SLH0</accession>
<dbReference type="Proteomes" id="UP000202031">
    <property type="component" value="Chromosome"/>
</dbReference>
<dbReference type="GeneID" id="46920778"/>
<dbReference type="RefSeq" id="WP_100590420.1">
    <property type="nucleotide sequence ID" value="NZ_CP015578.1"/>
</dbReference>
<reference evidence="2" key="2">
    <citation type="journal article" date="2017" name="Genome Biol. Evol.">
        <title>Comparative genomic analysis identifies a Campylobacter clade deficient in selenium metabolism.</title>
        <authorList>
            <person name="Miller W.G."/>
            <person name="Yee E."/>
            <person name="Lopes B.S."/>
            <person name="Chapman M.H."/>
            <person name="Huynh S."/>
            <person name="Bono J.L."/>
            <person name="Parker C.T."/>
            <person name="Strachan N.J.C."/>
            <person name="Forbes K.J."/>
        </authorList>
    </citation>
    <scope>NUCLEOTIDE SEQUENCE [LARGE SCALE GENOMIC DNA]</scope>
    <source>
        <strain evidence="2">NCTC 13004</strain>
    </source>
</reference>
<organism evidence="1 2">
    <name type="scientific">Campylobacter lanienae NCTC 13004</name>
    <dbReference type="NCBI Taxonomy" id="1031753"/>
    <lineage>
        <taxon>Bacteria</taxon>
        <taxon>Pseudomonadati</taxon>
        <taxon>Campylobacterota</taxon>
        <taxon>Epsilonproteobacteria</taxon>
        <taxon>Campylobacterales</taxon>
        <taxon>Campylobacteraceae</taxon>
        <taxon>Campylobacter</taxon>
    </lineage>
</organism>
<dbReference type="AlphaFoldDB" id="A0A1X9SLH0"/>
<dbReference type="Gene3D" id="3.40.50.720">
    <property type="entry name" value="NAD(P)-binding Rossmann-like Domain"/>
    <property type="match status" value="1"/>
</dbReference>
<proteinExistence type="predicted"/>
<reference evidence="2" key="1">
    <citation type="journal article" date="2017" name="Genome Biol. Evol.">
        <title>Comparative Genomic Analysis Identifies a Campylobacter Clade Deficient in Selenium Metabolism.</title>
        <authorList>
            <person name="Miller W.G."/>
            <person name="Yee E."/>
            <person name="Lopes B.S."/>
            <person name="Chapman M.H."/>
            <person name="Huynh S."/>
            <person name="Bono J.L."/>
            <person name="Parker C.T."/>
            <person name="Strachan N.J.C."/>
            <person name="Forbes K.J."/>
        </authorList>
    </citation>
    <scope>NUCLEOTIDE SEQUENCE [LARGE SCALE GENOMIC DNA]</scope>
    <source>
        <strain evidence="2">NCTC 13004</strain>
    </source>
</reference>
<gene>
    <name evidence="1" type="ORF">CLAN_0307</name>
</gene>
<dbReference type="KEGG" id="clx:CLAN_0307"/>